<dbReference type="EMBL" id="PYDT01000005">
    <property type="protein sequence ID" value="THU61661.1"/>
    <property type="molecule type" value="Genomic_DNA"/>
</dbReference>
<keyword evidence="3" id="KW-0472">Membrane</keyword>
<keyword evidence="3" id="KW-1133">Transmembrane helix</keyword>
<feature type="domain" description="DUF7812" evidence="4">
    <location>
        <begin position="555"/>
        <end position="825"/>
    </location>
</feature>
<dbReference type="GO" id="GO:0003729">
    <property type="term" value="F:mRNA binding"/>
    <property type="evidence" value="ECO:0007669"/>
    <property type="project" value="InterPro"/>
</dbReference>
<dbReference type="Pfam" id="PF25104">
    <property type="entry name" value="DUF7812"/>
    <property type="match status" value="2"/>
</dbReference>
<accession>A0A4S8JI80</accession>
<dbReference type="AlphaFoldDB" id="A0A4S8JI80"/>
<evidence type="ECO:0000256" key="1">
    <source>
        <dbReference type="ARBA" id="ARBA00005655"/>
    </source>
</evidence>
<protein>
    <recommendedName>
        <fullName evidence="4">DUF7812 domain-containing protein</fullName>
    </recommendedName>
</protein>
<evidence type="ECO:0000259" key="4">
    <source>
        <dbReference type="Pfam" id="PF25104"/>
    </source>
</evidence>
<keyword evidence="3" id="KW-0812">Transmembrane</keyword>
<feature type="compositionally biased region" description="Basic and acidic residues" evidence="2">
    <location>
        <begin position="269"/>
        <end position="348"/>
    </location>
</feature>
<comment type="similarity">
    <text evidence="1">Belongs to the Luc7 family.</text>
</comment>
<dbReference type="InterPro" id="IPR004882">
    <property type="entry name" value="Luc7-rel"/>
</dbReference>
<sequence>MTATSAASSWPASALMTSSSLRYEEAKAKGDHNFDRELEDMIERLIVECERKIQRALKRLEDEDAKAAIAISVSKVTQTPEAIELSKQIKEKLKEADVFDFEGKTDSKIRVLEVVEELKAQRADKQSVLLLDAFNKDRASLPQPIQNPSPLATLPVLNPPDPHTQEMINEKLKKAEDLGEMGMIDEAQKALEEAEALKKLGARQEPVLESSKYSAADVRITDQKLRVCDICGAFLSVYDNDRRLADHFGGKLHLGYMQIREKLAELQEERNKKRKIDRSEDDRRSKERSRDHDRAGSRDRDIDREVRGDNRDRGREHDRRNRDHDRHYDRDHRDRDRDTDRSRNYDSRSRRRSRSRSRDRGRDYDRHSLWLPMFLRPLYELLLRLSPYESPCRRDGRRFGDSAASEFVSTRRLETGREFADLTYLSNLFFRELEEKFERLFSDVGHPVPFTFTDSYQEGLVLLLRCCMVMLHFLEFDLSLVVEKCKILLSILRRLCVPNLPFALCSCKLHPEADNIISLAPHRCPSDLIGINGPNEGARRSMLSFFRRILERPKVDRGLNEELMNSHILAFELSVNVYIGHISRIGFVSNINGEHVQPCYHDKKLSFDSCIQPMTYYKLQHQMDSLFEFCCLNSQDFLSETKADIANKSFAFIKENSHIFDDIFRDEACLILQYIVINILSEENVEDTKHENESKISQEMYFFAAVLKLMSLSLLQIIWNLRQKGCVGGSEALGNKVACREYNFIAGIISCFGKYELNQLVKRILLDVIGSNSAKHESNLMLAHFASLLYHSFRRRLGFLWNSCIIMMMVILNLLIFEEGNLDVLMPLVVISKVTIQQSAEEKQIKASTCRSSVVASNLHHIQMLYLRKNHTTEIHEDQSTKCLTSIEDAKCNSYISGANTCNGEAFIQSLPGNQKDPSEWADLVDFIEGTHGKDYSGWLRHRKRFRVWQHEKRLVMKGHKKEVVAARRLRSKRAK</sequence>
<dbReference type="STRING" id="52838.A0A4S8JI80"/>
<feature type="region of interest" description="Disordered" evidence="2">
    <location>
        <begin position="269"/>
        <end position="362"/>
    </location>
</feature>
<organism evidence="5 6">
    <name type="scientific">Musa balbisiana</name>
    <name type="common">Banana</name>
    <dbReference type="NCBI Taxonomy" id="52838"/>
    <lineage>
        <taxon>Eukaryota</taxon>
        <taxon>Viridiplantae</taxon>
        <taxon>Streptophyta</taxon>
        <taxon>Embryophyta</taxon>
        <taxon>Tracheophyta</taxon>
        <taxon>Spermatophyta</taxon>
        <taxon>Magnoliopsida</taxon>
        <taxon>Liliopsida</taxon>
        <taxon>Zingiberales</taxon>
        <taxon>Musaceae</taxon>
        <taxon>Musa</taxon>
    </lineage>
</organism>
<evidence type="ECO:0000256" key="2">
    <source>
        <dbReference type="SAM" id="MobiDB-lite"/>
    </source>
</evidence>
<dbReference type="InterPro" id="IPR056714">
    <property type="entry name" value="DUF7812"/>
</dbReference>
<evidence type="ECO:0000256" key="3">
    <source>
        <dbReference type="SAM" id="Phobius"/>
    </source>
</evidence>
<dbReference type="GO" id="GO:0006376">
    <property type="term" value="P:mRNA splice site recognition"/>
    <property type="evidence" value="ECO:0007669"/>
    <property type="project" value="InterPro"/>
</dbReference>
<comment type="caution">
    <text evidence="5">The sequence shown here is derived from an EMBL/GenBank/DDBJ whole genome shotgun (WGS) entry which is preliminary data.</text>
</comment>
<evidence type="ECO:0000313" key="6">
    <source>
        <dbReference type="Proteomes" id="UP000317650"/>
    </source>
</evidence>
<reference evidence="5 6" key="1">
    <citation type="journal article" date="2019" name="Nat. Plants">
        <title>Genome sequencing of Musa balbisiana reveals subgenome evolution and function divergence in polyploid bananas.</title>
        <authorList>
            <person name="Yao X."/>
        </authorList>
    </citation>
    <scope>NUCLEOTIDE SEQUENCE [LARGE SCALE GENOMIC DNA]</scope>
    <source>
        <strain evidence="6">cv. DH-PKW</strain>
        <tissue evidence="5">Leaves</tissue>
    </source>
</reference>
<evidence type="ECO:0000313" key="5">
    <source>
        <dbReference type="EMBL" id="THU61661.1"/>
    </source>
</evidence>
<dbReference type="GO" id="GO:0005685">
    <property type="term" value="C:U1 snRNP"/>
    <property type="evidence" value="ECO:0007669"/>
    <property type="project" value="InterPro"/>
</dbReference>
<name>A0A4S8JI80_MUSBA</name>
<proteinExistence type="inferred from homology"/>
<keyword evidence="6" id="KW-1185">Reference proteome</keyword>
<dbReference type="Proteomes" id="UP000317650">
    <property type="component" value="Chromosome 7"/>
</dbReference>
<feature type="transmembrane region" description="Helical" evidence="3">
    <location>
        <begin position="799"/>
        <end position="817"/>
    </location>
</feature>
<dbReference type="Pfam" id="PF03194">
    <property type="entry name" value="LUC7"/>
    <property type="match status" value="2"/>
</dbReference>
<gene>
    <name evidence="5" type="ORF">C4D60_Mb07t25670</name>
</gene>
<feature type="domain" description="DUF7812" evidence="4">
    <location>
        <begin position="462"/>
        <end position="496"/>
    </location>
</feature>
<dbReference type="PANTHER" id="PTHR36786:SF1">
    <property type="entry name" value="2-ISOPROPYLMALATE SYNTHASE"/>
    <property type="match status" value="1"/>
</dbReference>
<dbReference type="PANTHER" id="PTHR36786">
    <property type="entry name" value="2-ISOPROPYLMALATE SYNTHASE"/>
    <property type="match status" value="1"/>
</dbReference>